<evidence type="ECO:0000256" key="1">
    <source>
        <dbReference type="SAM" id="MobiDB-lite"/>
    </source>
</evidence>
<evidence type="ECO:0000313" key="2">
    <source>
        <dbReference type="EnsemblPlants" id="TuG1812G0300005061.01.T01.cds387386"/>
    </source>
</evidence>
<feature type="region of interest" description="Disordered" evidence="1">
    <location>
        <begin position="1"/>
        <end position="98"/>
    </location>
</feature>
<dbReference type="AlphaFoldDB" id="A0A8R7PZX0"/>
<dbReference type="Gramene" id="TuG1812G0300005061.01.T01">
    <property type="protein sequence ID" value="TuG1812G0300005061.01.T01.cds387386"/>
    <property type="gene ID" value="TuG1812G0300005061.01"/>
</dbReference>
<keyword evidence="3" id="KW-1185">Reference proteome</keyword>
<organism evidence="2 3">
    <name type="scientific">Triticum urartu</name>
    <name type="common">Red wild einkorn</name>
    <name type="synonym">Crithodium urartu</name>
    <dbReference type="NCBI Taxonomy" id="4572"/>
    <lineage>
        <taxon>Eukaryota</taxon>
        <taxon>Viridiplantae</taxon>
        <taxon>Streptophyta</taxon>
        <taxon>Embryophyta</taxon>
        <taxon>Tracheophyta</taxon>
        <taxon>Spermatophyta</taxon>
        <taxon>Magnoliopsida</taxon>
        <taxon>Liliopsida</taxon>
        <taxon>Poales</taxon>
        <taxon>Poaceae</taxon>
        <taxon>BOP clade</taxon>
        <taxon>Pooideae</taxon>
        <taxon>Triticodae</taxon>
        <taxon>Triticeae</taxon>
        <taxon>Triticinae</taxon>
        <taxon>Triticum</taxon>
    </lineage>
</organism>
<dbReference type="EnsemblPlants" id="TuG1812G0300005061.01.T01">
    <property type="protein sequence ID" value="TuG1812G0300005061.01.T01.cds387386"/>
    <property type="gene ID" value="TuG1812G0300005061.01"/>
</dbReference>
<feature type="compositionally biased region" description="Low complexity" evidence="1">
    <location>
        <begin position="29"/>
        <end position="47"/>
    </location>
</feature>
<protein>
    <submittedName>
        <fullName evidence="2">Uncharacterized protein</fullName>
    </submittedName>
</protein>
<accession>A0A8R7PZX0</accession>
<name>A0A8R7PZX0_TRIUA</name>
<proteinExistence type="predicted"/>
<evidence type="ECO:0000313" key="3">
    <source>
        <dbReference type="Proteomes" id="UP000015106"/>
    </source>
</evidence>
<reference evidence="2" key="2">
    <citation type="submission" date="2018-03" db="EMBL/GenBank/DDBJ databases">
        <title>The Triticum urartu genome reveals the dynamic nature of wheat genome evolution.</title>
        <authorList>
            <person name="Ling H."/>
            <person name="Ma B."/>
            <person name="Shi X."/>
            <person name="Liu H."/>
            <person name="Dong L."/>
            <person name="Sun H."/>
            <person name="Cao Y."/>
            <person name="Gao Q."/>
            <person name="Zheng S."/>
            <person name="Li Y."/>
            <person name="Yu Y."/>
            <person name="Du H."/>
            <person name="Qi M."/>
            <person name="Li Y."/>
            <person name="Yu H."/>
            <person name="Cui Y."/>
            <person name="Wang N."/>
            <person name="Chen C."/>
            <person name="Wu H."/>
            <person name="Zhao Y."/>
            <person name="Zhang J."/>
            <person name="Li Y."/>
            <person name="Zhou W."/>
            <person name="Zhang B."/>
            <person name="Hu W."/>
            <person name="Eijk M."/>
            <person name="Tang J."/>
            <person name="Witsenboer H."/>
            <person name="Zhao S."/>
            <person name="Li Z."/>
            <person name="Zhang A."/>
            <person name="Wang D."/>
            <person name="Liang C."/>
        </authorList>
    </citation>
    <scope>NUCLEOTIDE SEQUENCE [LARGE SCALE GENOMIC DNA]</scope>
    <source>
        <strain evidence="2">cv. G1812</strain>
    </source>
</reference>
<reference evidence="3" key="1">
    <citation type="journal article" date="2013" name="Nature">
        <title>Draft genome of the wheat A-genome progenitor Triticum urartu.</title>
        <authorList>
            <person name="Ling H.Q."/>
            <person name="Zhao S."/>
            <person name="Liu D."/>
            <person name="Wang J."/>
            <person name="Sun H."/>
            <person name="Zhang C."/>
            <person name="Fan H."/>
            <person name="Li D."/>
            <person name="Dong L."/>
            <person name="Tao Y."/>
            <person name="Gao C."/>
            <person name="Wu H."/>
            <person name="Li Y."/>
            <person name="Cui Y."/>
            <person name="Guo X."/>
            <person name="Zheng S."/>
            <person name="Wang B."/>
            <person name="Yu K."/>
            <person name="Liang Q."/>
            <person name="Yang W."/>
            <person name="Lou X."/>
            <person name="Chen J."/>
            <person name="Feng M."/>
            <person name="Jian J."/>
            <person name="Zhang X."/>
            <person name="Luo G."/>
            <person name="Jiang Y."/>
            <person name="Liu J."/>
            <person name="Wang Z."/>
            <person name="Sha Y."/>
            <person name="Zhang B."/>
            <person name="Wu H."/>
            <person name="Tang D."/>
            <person name="Shen Q."/>
            <person name="Xue P."/>
            <person name="Zou S."/>
            <person name="Wang X."/>
            <person name="Liu X."/>
            <person name="Wang F."/>
            <person name="Yang Y."/>
            <person name="An X."/>
            <person name="Dong Z."/>
            <person name="Zhang K."/>
            <person name="Zhang X."/>
            <person name="Luo M.C."/>
            <person name="Dvorak J."/>
            <person name="Tong Y."/>
            <person name="Wang J."/>
            <person name="Yang H."/>
            <person name="Li Z."/>
            <person name="Wang D."/>
            <person name="Zhang A."/>
            <person name="Wang J."/>
        </authorList>
    </citation>
    <scope>NUCLEOTIDE SEQUENCE</scope>
    <source>
        <strain evidence="3">cv. G1812</strain>
    </source>
</reference>
<dbReference type="Proteomes" id="UP000015106">
    <property type="component" value="Chromosome 3"/>
</dbReference>
<reference evidence="2" key="3">
    <citation type="submission" date="2022-06" db="UniProtKB">
        <authorList>
            <consortium name="EnsemblPlants"/>
        </authorList>
    </citation>
    <scope>IDENTIFICATION</scope>
</reference>
<sequence length="170" mass="16381">MAATSPTAGSAAHATRGAGGAEDCIPLTAAGAAEPKGANAESGSSASGLGGLGLDGMVAATSDGASASSPGPGEGSSGIMSGESESDGESAEGALAWRPPWRGCSSGYCDGSGAAEMADARSAPAWAAGTHAHVAQSARAASRRAWHRPRAPVLAIVGCACVWRGEREGC</sequence>
<gene>
    <name evidence="2" type="primary">LOC125549229</name>
</gene>
<feature type="compositionally biased region" description="Low complexity" evidence="1">
    <location>
        <begin position="55"/>
        <end position="83"/>
    </location>
</feature>